<dbReference type="InterPro" id="IPR023576">
    <property type="entry name" value="UbiE/COQ5_MeTrFase_CS"/>
</dbReference>
<dbReference type="GO" id="GO:0006744">
    <property type="term" value="P:ubiquinone biosynthetic process"/>
    <property type="evidence" value="ECO:0007669"/>
    <property type="project" value="UniProtKB-UniPathway"/>
</dbReference>
<dbReference type="PROSITE" id="PS01184">
    <property type="entry name" value="UBIE_2"/>
    <property type="match status" value="1"/>
</dbReference>
<protein>
    <recommendedName>
        <fullName evidence="5">Demethylmenaquinone methyltransferase</fullName>
        <ecNumber evidence="5">2.1.1.163</ecNumber>
    </recommendedName>
</protein>
<comment type="catalytic activity">
    <reaction evidence="5">
        <text>a 2-demethylmenaquinol + S-adenosyl-L-methionine = a menaquinol + S-adenosyl-L-homocysteine + H(+)</text>
        <dbReference type="Rhea" id="RHEA:42640"/>
        <dbReference type="Rhea" id="RHEA-COMP:9539"/>
        <dbReference type="Rhea" id="RHEA-COMP:9563"/>
        <dbReference type="ChEBI" id="CHEBI:15378"/>
        <dbReference type="ChEBI" id="CHEBI:18151"/>
        <dbReference type="ChEBI" id="CHEBI:55437"/>
        <dbReference type="ChEBI" id="CHEBI:57856"/>
        <dbReference type="ChEBI" id="CHEBI:59789"/>
        <dbReference type="EC" id="2.1.1.163"/>
    </reaction>
</comment>
<sequence>MNAVPPRHDAAVAGMFGRIARFYDLLNHILSLGIDRNWRTTLAVTALENGGSVTLDLAAGTLDVALALHRLHPEILVPALDFCPAMLGGGRRKLRRDNAVRILPVAADAKKLPLRADSADCITMAFGIRNILPREAAFAEMLRVLKPGGRACILEFGSGRERIWGGLYNFYLNRILPCAGRLISKDKAAYAYLTETIRAFPTARKFEEELLNAGFARAWYKKLTSGIVCLHVGEKE</sequence>
<dbReference type="CDD" id="cd02440">
    <property type="entry name" value="AdoMet_MTases"/>
    <property type="match status" value="1"/>
</dbReference>
<evidence type="ECO:0000256" key="1">
    <source>
        <dbReference type="ARBA" id="ARBA00022428"/>
    </source>
</evidence>
<dbReference type="AlphaFoldDB" id="A0A1J1DQ53"/>
<name>A0A1J1DQ53_9BACT</name>
<evidence type="ECO:0000256" key="2">
    <source>
        <dbReference type="ARBA" id="ARBA00022603"/>
    </source>
</evidence>
<comment type="similarity">
    <text evidence="5">Belongs to the class I-like SAM-binding methyltransferase superfamily. MenG/UbiE family.</text>
</comment>
<dbReference type="GO" id="GO:0043770">
    <property type="term" value="F:demethylmenaquinone methyltransferase activity"/>
    <property type="evidence" value="ECO:0007669"/>
    <property type="project" value="UniProtKB-UniRule"/>
</dbReference>
<gene>
    <name evidence="5 6" type="primary">menG</name>
    <name evidence="6" type="ORF">RSDT_0455</name>
</gene>
<dbReference type="SUPFAM" id="SSF53335">
    <property type="entry name" value="S-adenosyl-L-methionine-dependent methyltransferases"/>
    <property type="match status" value="1"/>
</dbReference>
<keyword evidence="2 5" id="KW-0489">Methyltransferase</keyword>
<reference evidence="6 7" key="1">
    <citation type="journal article" date="2017" name="ISME J.">
        <title>Genome of 'Ca. Desulfovibrio trichonymphae', an H2-oxidizing bacterium in a tripartite symbiotic system within a protist cell in the termite gut.</title>
        <authorList>
            <person name="Kuwahara H."/>
            <person name="Yuki M."/>
            <person name="Izawa K."/>
            <person name="Ohkuma M."/>
            <person name="Hongoh Y."/>
        </authorList>
    </citation>
    <scope>NUCLEOTIDE SEQUENCE [LARGE SCALE GENOMIC DNA]</scope>
    <source>
        <strain evidence="6 7">Rs-N31</strain>
    </source>
</reference>
<evidence type="ECO:0000256" key="3">
    <source>
        <dbReference type="ARBA" id="ARBA00022679"/>
    </source>
</evidence>
<comment type="pathway">
    <text evidence="5">Quinol/quinone metabolism; menaquinone biosynthesis; menaquinol from 1,4-dihydroxy-2-naphthoate: step 2/2.</text>
</comment>
<comment type="function">
    <text evidence="5">Methyltransferase required for the conversion of demethylmenaquinol (DMKH2) to menaquinol (MKH2).</text>
</comment>
<dbReference type="KEGG" id="dtr:RSDT_0455"/>
<feature type="binding site" evidence="5">
    <location>
        <position position="81"/>
    </location>
    <ligand>
        <name>S-adenosyl-L-methionine</name>
        <dbReference type="ChEBI" id="CHEBI:59789"/>
    </ligand>
</feature>
<dbReference type="GO" id="GO:0032259">
    <property type="term" value="P:methylation"/>
    <property type="evidence" value="ECO:0007669"/>
    <property type="project" value="UniProtKB-KW"/>
</dbReference>
<dbReference type="PROSITE" id="PS51608">
    <property type="entry name" value="SAM_MT_UBIE"/>
    <property type="match status" value="1"/>
</dbReference>
<feature type="binding site" evidence="5">
    <location>
        <position position="61"/>
    </location>
    <ligand>
        <name>S-adenosyl-L-methionine</name>
        <dbReference type="ChEBI" id="CHEBI:59789"/>
    </ligand>
</feature>
<evidence type="ECO:0000313" key="7">
    <source>
        <dbReference type="Proteomes" id="UP000242645"/>
    </source>
</evidence>
<dbReference type="NCBIfam" id="TIGR01934">
    <property type="entry name" value="MenG_MenH_UbiE"/>
    <property type="match status" value="1"/>
</dbReference>
<dbReference type="InterPro" id="IPR029063">
    <property type="entry name" value="SAM-dependent_MTases_sf"/>
</dbReference>
<dbReference type="Pfam" id="PF01209">
    <property type="entry name" value="Ubie_methyltran"/>
    <property type="match status" value="1"/>
</dbReference>
<keyword evidence="4 5" id="KW-0949">S-adenosyl-L-methionine</keyword>
<dbReference type="RefSeq" id="WP_408606711.1">
    <property type="nucleotide sequence ID" value="NZ_AP017368.1"/>
</dbReference>
<dbReference type="Gene3D" id="3.40.50.150">
    <property type="entry name" value="Vaccinia Virus protein VP39"/>
    <property type="match status" value="1"/>
</dbReference>
<dbReference type="EMBL" id="AP017368">
    <property type="protein sequence ID" value="BAV91967.1"/>
    <property type="molecule type" value="Genomic_DNA"/>
</dbReference>
<keyword evidence="7" id="KW-1185">Reference proteome</keyword>
<dbReference type="HAMAP" id="MF_01813">
    <property type="entry name" value="MenG_UbiE_methyltr"/>
    <property type="match status" value="1"/>
</dbReference>
<keyword evidence="1 5" id="KW-0474">Menaquinone biosynthesis</keyword>
<comment type="caution">
    <text evidence="5">Lacks conserved residue(s) required for the propagation of feature annotation.</text>
</comment>
<dbReference type="EC" id="2.1.1.163" evidence="5"/>
<dbReference type="Proteomes" id="UP000242645">
    <property type="component" value="Chromosome"/>
</dbReference>
<dbReference type="PROSITE" id="PS01183">
    <property type="entry name" value="UBIE_1"/>
    <property type="match status" value="1"/>
</dbReference>
<feature type="binding site" evidence="5">
    <location>
        <begin position="108"/>
        <end position="109"/>
    </location>
    <ligand>
        <name>S-adenosyl-L-methionine</name>
        <dbReference type="ChEBI" id="CHEBI:59789"/>
    </ligand>
</feature>
<organism evidence="6 7">
    <name type="scientific">Candidatus Desulfovibrio trichonymphae</name>
    <dbReference type="NCBI Taxonomy" id="1725232"/>
    <lineage>
        <taxon>Bacteria</taxon>
        <taxon>Pseudomonadati</taxon>
        <taxon>Thermodesulfobacteriota</taxon>
        <taxon>Desulfovibrionia</taxon>
        <taxon>Desulfovibrionales</taxon>
        <taxon>Desulfovibrionaceae</taxon>
        <taxon>Desulfovibrio</taxon>
    </lineage>
</organism>
<dbReference type="InterPro" id="IPR004033">
    <property type="entry name" value="UbiE/COQ5_MeTrFase"/>
</dbReference>
<dbReference type="PANTHER" id="PTHR43591">
    <property type="entry name" value="METHYLTRANSFERASE"/>
    <property type="match status" value="1"/>
</dbReference>
<proteinExistence type="inferred from homology"/>
<evidence type="ECO:0000256" key="5">
    <source>
        <dbReference type="HAMAP-Rule" id="MF_01813"/>
    </source>
</evidence>
<dbReference type="PANTHER" id="PTHR43591:SF24">
    <property type="entry name" value="2-METHOXY-6-POLYPRENYL-1,4-BENZOQUINOL METHYLASE, MITOCHONDRIAL"/>
    <property type="match status" value="1"/>
</dbReference>
<dbReference type="UniPathway" id="UPA00232"/>
<evidence type="ECO:0000313" key="6">
    <source>
        <dbReference type="EMBL" id="BAV91967.1"/>
    </source>
</evidence>
<dbReference type="GO" id="GO:0009234">
    <property type="term" value="P:menaquinone biosynthetic process"/>
    <property type="evidence" value="ECO:0007669"/>
    <property type="project" value="UniProtKB-UniRule"/>
</dbReference>
<keyword evidence="3 5" id="KW-0808">Transferase</keyword>
<evidence type="ECO:0000256" key="4">
    <source>
        <dbReference type="ARBA" id="ARBA00022691"/>
    </source>
</evidence>
<dbReference type="UniPathway" id="UPA00079">
    <property type="reaction ID" value="UER00169"/>
</dbReference>
<accession>A0A1J1DQ53</accession>